<evidence type="ECO:0000313" key="2">
    <source>
        <dbReference type="Proteomes" id="UP000254841"/>
    </source>
</evidence>
<dbReference type="Proteomes" id="UP000254841">
    <property type="component" value="Unassembled WGS sequence"/>
</dbReference>
<dbReference type="AlphaFoldDB" id="A0A377J474"/>
<organism evidence="1 2">
    <name type="scientific">Helicobacter canis</name>
    <dbReference type="NCBI Taxonomy" id="29419"/>
    <lineage>
        <taxon>Bacteria</taxon>
        <taxon>Pseudomonadati</taxon>
        <taxon>Campylobacterota</taxon>
        <taxon>Epsilonproteobacteria</taxon>
        <taxon>Campylobacterales</taxon>
        <taxon>Helicobacteraceae</taxon>
        <taxon>Helicobacter</taxon>
    </lineage>
</organism>
<reference evidence="1 2" key="1">
    <citation type="submission" date="2018-06" db="EMBL/GenBank/DDBJ databases">
        <authorList>
            <consortium name="Pathogen Informatics"/>
            <person name="Doyle S."/>
        </authorList>
    </citation>
    <scope>NUCLEOTIDE SEQUENCE [LARGE SCALE GENOMIC DNA]</scope>
    <source>
        <strain evidence="1 2">NCTC12410</strain>
    </source>
</reference>
<name>A0A377J474_9HELI</name>
<protein>
    <submittedName>
        <fullName evidence="1">Chaperone protein dnaK</fullName>
    </submittedName>
</protein>
<dbReference type="EMBL" id="UGHV01000001">
    <property type="protein sequence ID" value="STO96593.1"/>
    <property type="molecule type" value="Genomic_DNA"/>
</dbReference>
<proteinExistence type="predicted"/>
<sequence>MIENVLDVKEIILHKNEPLALKLVAIQPETQEGFEKAKEVLLAVEQIAIGISPYNKSRLNDINIGHWDLYRYGDVSASSIRIPLFKTLPARNPNADVKPNSVIAIDFGTKSTTVGIIDESGEKRLLRVGSRTSGEIKKEDYENPTIMEFRNIPAFQIAYSSCKTRPLTALKDLCISHIAANHQNEALAEDFSRFFSKLKQWAGYGKTYRVKDQDNNTISLKEFLHIGSDECDLNPIEIYAYYLARFINTMDNGIYTTYLLSYPDKFSKEVREQIRASFERGIKKAIPYAVLTNPNNSIKVEQIATEPAAYAICALDEYGFMREKFLKRSLEVYYGVFDFGGGTTDFDFGVLSLSQTKGYTYRLEHFGGGGDEKLGGENLLEFLAYEAFKQNLERMRESGCKFSESPFPDPELNDAIRDQVDNSEEARRNSAAMIKVLRLIVENIQAYEEFGDLSNTSFDLCTSDGDNVSVSLQIESKKLIAQLTQKIQAGVEKFFQEFLATARSHFPSPSKDDGLLLHIFLGGNAARSPIVKEAFEALIKREGKGGISFELHAPLGTPEADDEIVRQFGASTIEQDLAKKVTCKTGVVFGLLESRPSNRRIEIISSVGVNDDAKFKYFLGTGDAKEFNLVIDRNALHDGSKQLFLDHAHFTEYELLYTPDQRAADEREDYSPKELNAKLKTIRLDKAYGEDDSIYIQAKGANGIQVSVISQADDSVLYSVDYILE</sequence>
<dbReference type="InterPro" id="IPR043129">
    <property type="entry name" value="ATPase_NBD"/>
</dbReference>
<dbReference type="Gene3D" id="3.90.640.10">
    <property type="entry name" value="Actin, Chain A, domain 4"/>
    <property type="match status" value="1"/>
</dbReference>
<dbReference type="SUPFAM" id="SSF53067">
    <property type="entry name" value="Actin-like ATPase domain"/>
    <property type="match status" value="1"/>
</dbReference>
<accession>A0A377J474</accession>
<dbReference type="RefSeq" id="WP_115010919.1">
    <property type="nucleotide sequence ID" value="NZ_UGHV01000001.1"/>
</dbReference>
<evidence type="ECO:0000313" key="1">
    <source>
        <dbReference type="EMBL" id="STO96593.1"/>
    </source>
</evidence>
<dbReference type="Gene3D" id="3.30.420.40">
    <property type="match status" value="2"/>
</dbReference>
<dbReference type="OrthoDB" id="8476780at2"/>
<gene>
    <name evidence="1" type="ORF">NCTC12410_00407</name>
</gene>